<proteinExistence type="predicted"/>
<evidence type="ECO:0000256" key="1">
    <source>
        <dbReference type="SAM" id="MobiDB-lite"/>
    </source>
</evidence>
<name>A0ABV8L274_9NOCA</name>
<keyword evidence="3" id="KW-1185">Reference proteome</keyword>
<dbReference type="Proteomes" id="UP001595767">
    <property type="component" value="Unassembled WGS sequence"/>
</dbReference>
<gene>
    <name evidence="2" type="ORF">ACFOW8_08485</name>
</gene>
<evidence type="ECO:0000313" key="3">
    <source>
        <dbReference type="Proteomes" id="UP001595767"/>
    </source>
</evidence>
<dbReference type="RefSeq" id="WP_378547915.1">
    <property type="nucleotide sequence ID" value="NZ_JBHSBA010000003.1"/>
</dbReference>
<sequence length="152" mass="16005">MKLTALNADAAQIDPASGKVHALGIGAQTTTTPLPPLALIIIIDLEPSEEFGKSSSIRGMLHSADTGKPFLIDGERPFGFSTPAPTGGSDRAVLTLSFTGGITIDPGNYYWEVEITETPEKVRIPMQVLGPDIDETADASLEAGEDSQLSPR</sequence>
<organism evidence="2 3">
    <name type="scientific">Nocardia rhizosphaerae</name>
    <dbReference type="NCBI Taxonomy" id="1691571"/>
    <lineage>
        <taxon>Bacteria</taxon>
        <taxon>Bacillati</taxon>
        <taxon>Actinomycetota</taxon>
        <taxon>Actinomycetes</taxon>
        <taxon>Mycobacteriales</taxon>
        <taxon>Nocardiaceae</taxon>
        <taxon>Nocardia</taxon>
    </lineage>
</organism>
<protein>
    <submittedName>
        <fullName evidence="2">Uncharacterized protein</fullName>
    </submittedName>
</protein>
<evidence type="ECO:0000313" key="2">
    <source>
        <dbReference type="EMBL" id="MFC4124961.1"/>
    </source>
</evidence>
<comment type="caution">
    <text evidence="2">The sequence shown here is derived from an EMBL/GenBank/DDBJ whole genome shotgun (WGS) entry which is preliminary data.</text>
</comment>
<reference evidence="3" key="1">
    <citation type="journal article" date="2019" name="Int. J. Syst. Evol. Microbiol.">
        <title>The Global Catalogue of Microorganisms (GCM) 10K type strain sequencing project: providing services to taxonomists for standard genome sequencing and annotation.</title>
        <authorList>
            <consortium name="The Broad Institute Genomics Platform"/>
            <consortium name="The Broad Institute Genome Sequencing Center for Infectious Disease"/>
            <person name="Wu L."/>
            <person name="Ma J."/>
        </authorList>
    </citation>
    <scope>NUCLEOTIDE SEQUENCE [LARGE SCALE GENOMIC DNA]</scope>
    <source>
        <strain evidence="3">CGMCC 4.7204</strain>
    </source>
</reference>
<dbReference type="EMBL" id="JBHSBA010000003">
    <property type="protein sequence ID" value="MFC4124961.1"/>
    <property type="molecule type" value="Genomic_DNA"/>
</dbReference>
<feature type="region of interest" description="Disordered" evidence="1">
    <location>
        <begin position="133"/>
        <end position="152"/>
    </location>
</feature>
<accession>A0ABV8L274</accession>